<name>A0A8S5SHD3_9CAUD</name>
<sequence length="268" mass="30733">MAYFALDEPVPYKLKTGQEIFVKPIMVKDSMLFMASVDVLKIDKNSLGSVEAIQASYLKFLQKMIFPSNDVMVQKFLNILDLCLELKGIYLCNDEMERTFIQTESGIIISAKEFDDIAKIILYQNLPDYDDKYINPDIKKSMQEVDRLKNKDYESPDFERQIGIIESHTGILKEQLLKKTWRSFQILFREVCGEIEFYTTRSAAIAVGAGDKVDHYIFKKRKDKFDGYFVDPDKFNKSIGGKGQSSIRTVVGADSTTQYADVLSQLNK</sequence>
<protein>
    <submittedName>
        <fullName evidence="1">Uncharacterized protein</fullName>
    </submittedName>
</protein>
<reference evidence="1" key="1">
    <citation type="journal article" date="2021" name="Proc. Natl. Acad. Sci. U.S.A.">
        <title>A Catalog of Tens of Thousands of Viruses from Human Metagenomes Reveals Hidden Associations with Chronic Diseases.</title>
        <authorList>
            <person name="Tisza M.J."/>
            <person name="Buck C.B."/>
        </authorList>
    </citation>
    <scope>NUCLEOTIDE SEQUENCE</scope>
    <source>
        <strain evidence="1">CtBCr48</strain>
    </source>
</reference>
<dbReference type="EMBL" id="BK032595">
    <property type="protein sequence ID" value="DAF50425.1"/>
    <property type="molecule type" value="Genomic_DNA"/>
</dbReference>
<proteinExistence type="predicted"/>
<organism evidence="1">
    <name type="scientific">Siphoviridae sp. ctBCr48</name>
    <dbReference type="NCBI Taxonomy" id="2827802"/>
    <lineage>
        <taxon>Viruses</taxon>
        <taxon>Duplodnaviria</taxon>
        <taxon>Heunggongvirae</taxon>
        <taxon>Uroviricota</taxon>
        <taxon>Caudoviricetes</taxon>
    </lineage>
</organism>
<evidence type="ECO:0000313" key="1">
    <source>
        <dbReference type="EMBL" id="DAF50425.1"/>
    </source>
</evidence>
<accession>A0A8S5SHD3</accession>